<evidence type="ECO:0000313" key="5">
    <source>
        <dbReference type="EMBL" id="OAA75565.1"/>
    </source>
</evidence>
<dbReference type="OrthoDB" id="419598at2759"/>
<dbReference type="InterPro" id="IPR051609">
    <property type="entry name" value="NmrA/Isoflavone_reductase-like"/>
</dbReference>
<proteinExistence type="inferred from homology"/>
<dbReference type="GO" id="GO:0016491">
    <property type="term" value="F:oxidoreductase activity"/>
    <property type="evidence" value="ECO:0007669"/>
    <property type="project" value="UniProtKB-KW"/>
</dbReference>
<evidence type="ECO:0000259" key="4">
    <source>
        <dbReference type="Pfam" id="PF13460"/>
    </source>
</evidence>
<evidence type="ECO:0000256" key="1">
    <source>
        <dbReference type="ARBA" id="ARBA00005725"/>
    </source>
</evidence>
<evidence type="ECO:0000256" key="2">
    <source>
        <dbReference type="ARBA" id="ARBA00022857"/>
    </source>
</evidence>
<reference evidence="5 6" key="1">
    <citation type="journal article" date="2016" name="Genome Biol. Evol.">
        <title>Divergent and convergent evolution of fungal pathogenicity.</title>
        <authorList>
            <person name="Shang Y."/>
            <person name="Xiao G."/>
            <person name="Zheng P."/>
            <person name="Cen K."/>
            <person name="Zhan S."/>
            <person name="Wang C."/>
        </authorList>
    </citation>
    <scope>NUCLEOTIDE SEQUENCE [LARGE SCALE GENOMIC DNA]</scope>
    <source>
        <strain evidence="5 6">RCEF 1005</strain>
    </source>
</reference>
<dbReference type="AlphaFoldDB" id="A0A168FSI1"/>
<gene>
    <name evidence="5" type="ORF">LEL_07553</name>
</gene>
<dbReference type="PANTHER" id="PTHR47706">
    <property type="entry name" value="NMRA-LIKE FAMILY PROTEIN"/>
    <property type="match status" value="1"/>
</dbReference>
<name>A0A168FSI1_CORDF</name>
<dbReference type="EMBL" id="AZHF01000005">
    <property type="protein sequence ID" value="OAA75565.1"/>
    <property type="molecule type" value="Genomic_DNA"/>
</dbReference>
<comment type="similarity">
    <text evidence="1">Belongs to the NmrA-type oxidoreductase family. Isoflavone reductase subfamily.</text>
</comment>
<dbReference type="SUPFAM" id="SSF51735">
    <property type="entry name" value="NAD(P)-binding Rossmann-fold domains"/>
    <property type="match status" value="1"/>
</dbReference>
<feature type="domain" description="NAD(P)-binding" evidence="4">
    <location>
        <begin position="9"/>
        <end position="138"/>
    </location>
</feature>
<sequence length="305" mass="34606">MAITIGIAGITGKFARLVVSNLLQYKEVDIRGFCRDPAKLPRDVLSSPRVTVVQGNATDRDAIRQFAKGCNVIVCCYLGDDTLMTEGQKLLVDACELEKVERYVASDYCLDYTKLEYGQHPAKDPMKKVKAYLEEERKSVRGVHVLIGAFMETFWGKFFGIFDADEVQFSYYGTGDELWESTTYGTAAEYVAAIAADRNAVGMFHLLGDRKSIRQIAEEFAQVYGKQAQLRNLGSLDDLFKAMQTRFQNEPSNVWAWMPLFYQYYCTNGQTYLKQDLDNKKYANIEPTTFRGFMSSHEMDKLGNA</sequence>
<dbReference type="Gene3D" id="3.40.50.720">
    <property type="entry name" value="NAD(P)-binding Rossmann-like Domain"/>
    <property type="match status" value="1"/>
</dbReference>
<dbReference type="PANTHER" id="PTHR47706:SF9">
    <property type="entry name" value="NMRA-LIKE DOMAIN-CONTAINING PROTEIN-RELATED"/>
    <property type="match status" value="1"/>
</dbReference>
<accession>A0A168FSI1</accession>
<comment type="caution">
    <text evidence="5">The sequence shown here is derived from an EMBL/GenBank/DDBJ whole genome shotgun (WGS) entry which is preliminary data.</text>
</comment>
<dbReference type="InterPro" id="IPR036291">
    <property type="entry name" value="NAD(P)-bd_dom_sf"/>
</dbReference>
<evidence type="ECO:0000313" key="6">
    <source>
        <dbReference type="Proteomes" id="UP000076881"/>
    </source>
</evidence>
<protein>
    <submittedName>
        <fullName evidence="5">NmrA-like family protein</fullName>
    </submittedName>
</protein>
<keyword evidence="2" id="KW-0521">NADP</keyword>
<evidence type="ECO:0000256" key="3">
    <source>
        <dbReference type="ARBA" id="ARBA00023002"/>
    </source>
</evidence>
<keyword evidence="3" id="KW-0560">Oxidoreductase</keyword>
<keyword evidence="6" id="KW-1185">Reference proteome</keyword>
<dbReference type="STRING" id="1081108.A0A168FSI1"/>
<dbReference type="Pfam" id="PF13460">
    <property type="entry name" value="NAD_binding_10"/>
    <property type="match status" value="1"/>
</dbReference>
<dbReference type="InterPro" id="IPR016040">
    <property type="entry name" value="NAD(P)-bd_dom"/>
</dbReference>
<organism evidence="5 6">
    <name type="scientific">Akanthomyces lecanii RCEF 1005</name>
    <dbReference type="NCBI Taxonomy" id="1081108"/>
    <lineage>
        <taxon>Eukaryota</taxon>
        <taxon>Fungi</taxon>
        <taxon>Dikarya</taxon>
        <taxon>Ascomycota</taxon>
        <taxon>Pezizomycotina</taxon>
        <taxon>Sordariomycetes</taxon>
        <taxon>Hypocreomycetidae</taxon>
        <taxon>Hypocreales</taxon>
        <taxon>Cordycipitaceae</taxon>
        <taxon>Akanthomyces</taxon>
        <taxon>Cordyceps confragosa</taxon>
    </lineage>
</organism>
<dbReference type="Proteomes" id="UP000076881">
    <property type="component" value="Unassembled WGS sequence"/>
</dbReference>